<dbReference type="AlphaFoldDB" id="A0A150PWS4"/>
<evidence type="ECO:0000313" key="1">
    <source>
        <dbReference type="EMBL" id="KYF60132.1"/>
    </source>
</evidence>
<gene>
    <name evidence="1" type="ORF">BE08_05505</name>
</gene>
<dbReference type="Proteomes" id="UP000075420">
    <property type="component" value="Unassembled WGS sequence"/>
</dbReference>
<comment type="caution">
    <text evidence="1">The sequence shown here is derived from an EMBL/GenBank/DDBJ whole genome shotgun (WGS) entry which is preliminary data.</text>
</comment>
<sequence>MTFWVTNQRATPIYYRGDECFERFRIAPEGGPLGTADFPWVYMTCEEVRKIDDWPLDCLDDTVNEIAPGESATFLWTGRLYEPQQMPIACAAAPDNPFADDCPRAVAVQPGAFKIALELFGASTCEDVWCSLGDPFTVEQDFTYPDDTAIAITVD</sequence>
<protein>
    <submittedName>
        <fullName evidence="1">Uncharacterized protein</fullName>
    </submittedName>
</protein>
<organism evidence="1 2">
    <name type="scientific">Sorangium cellulosum</name>
    <name type="common">Polyangium cellulosum</name>
    <dbReference type="NCBI Taxonomy" id="56"/>
    <lineage>
        <taxon>Bacteria</taxon>
        <taxon>Pseudomonadati</taxon>
        <taxon>Myxococcota</taxon>
        <taxon>Polyangia</taxon>
        <taxon>Polyangiales</taxon>
        <taxon>Polyangiaceae</taxon>
        <taxon>Sorangium</taxon>
    </lineage>
</organism>
<reference evidence="1 2" key="1">
    <citation type="submission" date="2014-02" db="EMBL/GenBank/DDBJ databases">
        <title>The small core and large imbalanced accessory genome model reveals a collaborative survival strategy of Sorangium cellulosum strains in nature.</title>
        <authorList>
            <person name="Han K."/>
            <person name="Peng R."/>
            <person name="Blom J."/>
            <person name="Li Y.-Z."/>
        </authorList>
    </citation>
    <scope>NUCLEOTIDE SEQUENCE [LARGE SCALE GENOMIC DNA]</scope>
    <source>
        <strain evidence="1 2">So0157-25</strain>
    </source>
</reference>
<name>A0A150PWS4_SORCE</name>
<proteinExistence type="predicted"/>
<dbReference type="EMBL" id="JELY01000164">
    <property type="protein sequence ID" value="KYF60132.1"/>
    <property type="molecule type" value="Genomic_DNA"/>
</dbReference>
<evidence type="ECO:0000313" key="2">
    <source>
        <dbReference type="Proteomes" id="UP000075420"/>
    </source>
</evidence>
<accession>A0A150PWS4</accession>